<name>A0A644TGB6_9ZZZZ</name>
<dbReference type="AlphaFoldDB" id="A0A644TGB6"/>
<accession>A0A644TGB6</accession>
<sequence>MSYIIRMKRWEKLILESKTPEEYVDRSFRSGLPPAEKARLARQWMEATGYGKEDILFARNRHPHWKKKKQEGSEGRTRRRLDRHDYSRSAPIQWTKELLREFLDLNEKDKSGRYLHRDWELANHFGTTIPSIQYLRRKYLRVRELLGTRARKDKILEYMASSEIVLQNGGPKK</sequence>
<comment type="caution">
    <text evidence="1">The sequence shown here is derived from an EMBL/GenBank/DDBJ whole genome shotgun (WGS) entry which is preliminary data.</text>
</comment>
<proteinExistence type="predicted"/>
<protein>
    <submittedName>
        <fullName evidence="1">Uncharacterized protein</fullName>
    </submittedName>
</protein>
<reference evidence="1" key="1">
    <citation type="submission" date="2019-08" db="EMBL/GenBank/DDBJ databases">
        <authorList>
            <person name="Kucharzyk K."/>
            <person name="Murdoch R.W."/>
            <person name="Higgins S."/>
            <person name="Loffler F."/>
        </authorList>
    </citation>
    <scope>NUCLEOTIDE SEQUENCE</scope>
</reference>
<organism evidence="1">
    <name type="scientific">bioreactor metagenome</name>
    <dbReference type="NCBI Taxonomy" id="1076179"/>
    <lineage>
        <taxon>unclassified sequences</taxon>
        <taxon>metagenomes</taxon>
        <taxon>ecological metagenomes</taxon>
    </lineage>
</organism>
<evidence type="ECO:0000313" key="1">
    <source>
        <dbReference type="EMBL" id="MPL65894.1"/>
    </source>
</evidence>
<dbReference type="EMBL" id="VSSQ01000030">
    <property type="protein sequence ID" value="MPL65894.1"/>
    <property type="molecule type" value="Genomic_DNA"/>
</dbReference>
<gene>
    <name evidence="1" type="ORF">SDC9_11559</name>
</gene>